<organism evidence="2 3">
    <name type="scientific">Candidatus Nitrososphaera evergladensis SR1</name>
    <dbReference type="NCBI Taxonomy" id="1459636"/>
    <lineage>
        <taxon>Archaea</taxon>
        <taxon>Nitrososphaerota</taxon>
        <taxon>Nitrososphaeria</taxon>
        <taxon>Nitrososphaerales</taxon>
        <taxon>Nitrososphaeraceae</taxon>
        <taxon>Nitrososphaera</taxon>
    </lineage>
</organism>
<feature type="region of interest" description="Disordered" evidence="1">
    <location>
        <begin position="52"/>
        <end position="80"/>
    </location>
</feature>
<evidence type="ECO:0000313" key="2">
    <source>
        <dbReference type="EMBL" id="AIF84570.1"/>
    </source>
</evidence>
<proteinExistence type="predicted"/>
<dbReference type="AlphaFoldDB" id="A0A075MTQ8"/>
<dbReference type="EMBL" id="CP007174">
    <property type="protein sequence ID" value="AIF84570.1"/>
    <property type="molecule type" value="Genomic_DNA"/>
</dbReference>
<name>A0A075MTQ8_9ARCH</name>
<reference evidence="2 3" key="1">
    <citation type="journal article" date="2014" name="PLoS ONE">
        <title>Genome Sequence of Candidatus Nitrososphaera evergladensis from Group I.1b Enriched from Everglades Soil Reveals Novel Genomic Features of the Ammonia-Oxidizing Archaea.</title>
        <authorList>
            <person name="Zhalnina K.V."/>
            <person name="Dias R."/>
            <person name="Leonard M.T."/>
            <person name="Dorr de Quadros P."/>
            <person name="Camargo F.A."/>
            <person name="Drew J.C."/>
            <person name="Farmerie W.G."/>
            <person name="Daroub S.H."/>
            <person name="Triplett E.W."/>
        </authorList>
    </citation>
    <scope>NUCLEOTIDE SEQUENCE [LARGE SCALE GENOMIC DNA]</scope>
    <source>
        <strain evidence="2 3">SR1</strain>
    </source>
</reference>
<keyword evidence="3" id="KW-1185">Reference proteome</keyword>
<dbReference type="STRING" id="1459636.NTE_02521"/>
<dbReference type="HOGENOM" id="CLU_2079313_0_0_2"/>
<evidence type="ECO:0000256" key="1">
    <source>
        <dbReference type="SAM" id="MobiDB-lite"/>
    </source>
</evidence>
<protein>
    <submittedName>
        <fullName evidence="2">Uncharacterized protein</fullName>
    </submittedName>
</protein>
<dbReference type="KEGG" id="nev:NTE_02521"/>
<evidence type="ECO:0000313" key="3">
    <source>
        <dbReference type="Proteomes" id="UP000028194"/>
    </source>
</evidence>
<gene>
    <name evidence="2" type="ORF">NTE_02521</name>
</gene>
<dbReference type="Proteomes" id="UP000028194">
    <property type="component" value="Chromosome"/>
</dbReference>
<accession>A0A075MTQ8</accession>
<sequence>MLKTLKIALPVIMIMMSSLTSNKTALLSLLIVGVALASYALPIAAFAQNGGEDGKPKWNDKHWPQHNWDKESKSYKDDSGNEYKCETFHDGSYYYFYKGEFYKCDDYKPSSPSETPY</sequence>